<dbReference type="Proteomes" id="UP000175835">
    <property type="component" value="Unassembled WGS sequence"/>
</dbReference>
<sequence>MKNLKNLKKAQDAFDKHEIGKAMNNVQKAKSDENTELTKQANALQGEIQQEFLATFNKLNMNDITGDVKEARKSLDELKAWIQQSDLLKSQKDFVDTLPEKEASISKLEESKK</sequence>
<evidence type="ECO:0000313" key="1">
    <source>
        <dbReference type="EMBL" id="OFD91308.1"/>
    </source>
</evidence>
<dbReference type="PATRIC" id="fig|86662.28.peg.3403"/>
<proteinExistence type="predicted"/>
<comment type="caution">
    <text evidence="1">The sequence shown here is derived from an EMBL/GenBank/DDBJ whole genome shotgun (WGS) entry which is preliminary data.</text>
</comment>
<protein>
    <submittedName>
        <fullName evidence="1">Uncharacterized protein</fullName>
    </submittedName>
</protein>
<dbReference type="EMBL" id="LXLX01000037">
    <property type="protein sequence ID" value="OFD91308.1"/>
    <property type="molecule type" value="Genomic_DNA"/>
</dbReference>
<organism evidence="1 2">
    <name type="scientific">Bacillus mycoides</name>
    <dbReference type="NCBI Taxonomy" id="1405"/>
    <lineage>
        <taxon>Bacteria</taxon>
        <taxon>Bacillati</taxon>
        <taxon>Bacillota</taxon>
        <taxon>Bacilli</taxon>
        <taxon>Bacillales</taxon>
        <taxon>Bacillaceae</taxon>
        <taxon>Bacillus</taxon>
        <taxon>Bacillus cereus group</taxon>
    </lineage>
</organism>
<accession>A0A1E8BLI7</accession>
<dbReference type="AlphaFoldDB" id="A0A1E8BLI7"/>
<reference evidence="1 2" key="1">
    <citation type="submission" date="2016-05" db="EMBL/GenBank/DDBJ databases">
        <title>Bacillus thuringiensis and Bacillus weihenstephanensis as novel biocontrol agents of wilt causing Verticillium species.</title>
        <authorList>
            <person name="Hollensteiner J."/>
            <person name="Wemheuer F."/>
            <person name="Harting R."/>
            <person name="Kolarzyk A."/>
            <person name="Diaz-Valerio S."/>
            <person name="Poehlein A."/>
            <person name="Brzuszkiewicz E."/>
            <person name="Nesemann K."/>
            <person name="Braus-Stromeyer S."/>
            <person name="Braus G."/>
            <person name="Daniel R."/>
            <person name="Liesegang H."/>
        </authorList>
    </citation>
    <scope>NUCLEOTIDE SEQUENCE [LARGE SCALE GENOMIC DNA]</scope>
    <source>
        <strain evidence="1 2">GOE11</strain>
    </source>
</reference>
<evidence type="ECO:0000313" key="2">
    <source>
        <dbReference type="Proteomes" id="UP000175835"/>
    </source>
</evidence>
<name>A0A1E8BLI7_BACMY</name>
<gene>
    <name evidence="1" type="ORF">BWGOE11_33100</name>
</gene>